<gene>
    <name evidence="4" type="ORF">SAMN05421835_106359</name>
</gene>
<feature type="signal peptide" evidence="2">
    <location>
        <begin position="1"/>
        <end position="24"/>
    </location>
</feature>
<evidence type="ECO:0000313" key="5">
    <source>
        <dbReference type="Proteomes" id="UP000199025"/>
    </source>
</evidence>
<dbReference type="RefSeq" id="WP_091507021.1">
    <property type="nucleotide sequence ID" value="NZ_CBDQZW010000012.1"/>
</dbReference>
<dbReference type="EMBL" id="FORP01000006">
    <property type="protein sequence ID" value="SFJ58846.1"/>
    <property type="molecule type" value="Genomic_DNA"/>
</dbReference>
<dbReference type="Proteomes" id="UP000199025">
    <property type="component" value="Unassembled WGS sequence"/>
</dbReference>
<dbReference type="PROSITE" id="PS51257">
    <property type="entry name" value="PROKAR_LIPOPROTEIN"/>
    <property type="match status" value="1"/>
</dbReference>
<name>A0A1I3SN12_9PSEU</name>
<feature type="domain" description="DUF4232" evidence="3">
    <location>
        <begin position="78"/>
        <end position="211"/>
    </location>
</feature>
<keyword evidence="5" id="KW-1185">Reference proteome</keyword>
<protein>
    <recommendedName>
        <fullName evidence="3">DUF4232 domain-containing protein</fullName>
    </recommendedName>
</protein>
<accession>A0A1I3SN12</accession>
<keyword evidence="2" id="KW-0732">Signal</keyword>
<dbReference type="AlphaFoldDB" id="A0A1I3SN12"/>
<organism evidence="4 5">
    <name type="scientific">Amycolatopsis sacchari</name>
    <dbReference type="NCBI Taxonomy" id="115433"/>
    <lineage>
        <taxon>Bacteria</taxon>
        <taxon>Bacillati</taxon>
        <taxon>Actinomycetota</taxon>
        <taxon>Actinomycetes</taxon>
        <taxon>Pseudonocardiales</taxon>
        <taxon>Pseudonocardiaceae</taxon>
        <taxon>Amycolatopsis</taxon>
    </lineage>
</organism>
<evidence type="ECO:0000259" key="3">
    <source>
        <dbReference type="Pfam" id="PF14016"/>
    </source>
</evidence>
<sequence length="219" mass="21996">MVRVRISRIGLAAAAAGIAVGVAACGQGTDNAQPQPSTTTTTASSESTSASPSPTTSTSTTTQAQGAPPATQTDNGLCKSGDLKLSLGRGDAAAGTVYRPLVFTNVSSHSCVIQGFPGVSYVGGADGHQVGPAAFREGTKGAPVTLNKGETASAAIGFVNVQNFDTVACQPQPVRGLRVYPPQETASMFVEMPGTGCANDKIPGNQLTVKTIVKGSNAQ</sequence>
<dbReference type="OrthoDB" id="3268346at2"/>
<dbReference type="STRING" id="115433.SAMN05421835_106359"/>
<dbReference type="InterPro" id="IPR025326">
    <property type="entry name" value="DUF4232"/>
</dbReference>
<reference evidence="4 5" key="1">
    <citation type="submission" date="2016-10" db="EMBL/GenBank/DDBJ databases">
        <authorList>
            <person name="de Groot N.N."/>
        </authorList>
    </citation>
    <scope>NUCLEOTIDE SEQUENCE [LARGE SCALE GENOMIC DNA]</scope>
    <source>
        <strain evidence="4 5">DSM 44468</strain>
    </source>
</reference>
<feature type="chain" id="PRO_5039596872" description="DUF4232 domain-containing protein" evidence="2">
    <location>
        <begin position="25"/>
        <end position="219"/>
    </location>
</feature>
<evidence type="ECO:0000313" key="4">
    <source>
        <dbReference type="EMBL" id="SFJ58846.1"/>
    </source>
</evidence>
<evidence type="ECO:0000256" key="1">
    <source>
        <dbReference type="SAM" id="MobiDB-lite"/>
    </source>
</evidence>
<feature type="compositionally biased region" description="Low complexity" evidence="1">
    <location>
        <begin position="32"/>
        <end position="73"/>
    </location>
</feature>
<dbReference type="Pfam" id="PF14016">
    <property type="entry name" value="DUF4232"/>
    <property type="match status" value="1"/>
</dbReference>
<feature type="region of interest" description="Disordered" evidence="1">
    <location>
        <begin position="29"/>
        <end position="77"/>
    </location>
</feature>
<proteinExistence type="predicted"/>
<evidence type="ECO:0000256" key="2">
    <source>
        <dbReference type="SAM" id="SignalP"/>
    </source>
</evidence>